<feature type="domain" description="Rhamnogalacturonase A/B/Epimerase-like pectate lyase" evidence="2">
    <location>
        <begin position="83"/>
        <end position="145"/>
    </location>
</feature>
<dbReference type="InterPro" id="IPR011050">
    <property type="entry name" value="Pectin_lyase_fold/virulence"/>
</dbReference>
<evidence type="ECO:0000259" key="3">
    <source>
        <dbReference type="Pfam" id="PF13229"/>
    </source>
</evidence>
<comment type="caution">
    <text evidence="4">The sequence shown here is derived from an EMBL/GenBank/DDBJ whole genome shotgun (WGS) entry which is preliminary data.</text>
</comment>
<evidence type="ECO:0000256" key="1">
    <source>
        <dbReference type="SAM" id="Phobius"/>
    </source>
</evidence>
<keyword evidence="1" id="KW-0812">Transmembrane</keyword>
<dbReference type="SUPFAM" id="SSF51126">
    <property type="entry name" value="Pectin lyase-like"/>
    <property type="match status" value="1"/>
</dbReference>
<sequence>MQQTDRTDGSEEQAAARASISRRKLLASVGLVSAAMAAGTVMSRITPGYARSKDGEVVDSVYENIAGKKKTKLQPLISMTGPIVNVRDFGAAGNGTTDDTAAIRSAISAVPEGGIVYFPIGTYLVTGNLSVQTNCITLEGQGCHSKIVYTYEQTVADTEQTASLFTFQAGLTGITVKRLNLHYTGTFFPNVGESYNGKVSALLFNRCEDVLVEKVDISGFNANAIYVSGTSSAYAKRFKVHQCYLHHNRVAGVLFGYVEFISIVDCDLEYHGSQLDGGTGYGCAGFSGATPMHIQIIGNRANYNYRKGIDLHAGLNAIIEGNICHGNRLYGIYAVGPRTGNVTIRGNFISGMRRQTIGIPSPYTWITGISFGHYSTALTPYEYENYLIEGNQLTDFGMGEGDAYPIYGYFNFQKGNVQIKNNVIRAGRISYLILLSTATSAGNRDTKVDVSGNQAFVEECTEYTLYLPQCKQLNVQGNQISTHQTNRHDGVVVVDNGSLKTLTYICNHIEDSLIAQPSAMKGYNQTWLTSKSFKAGNFLNGTLE</sequence>
<dbReference type="SMART" id="SM00710">
    <property type="entry name" value="PbH1"/>
    <property type="match status" value="7"/>
</dbReference>
<keyword evidence="1" id="KW-0472">Membrane</keyword>
<dbReference type="Pfam" id="PF12708">
    <property type="entry name" value="Pect-lyase_RHGA_epim"/>
    <property type="match status" value="1"/>
</dbReference>
<name>A0A927CH46_9BACL</name>
<dbReference type="Gene3D" id="2.160.20.10">
    <property type="entry name" value="Single-stranded right-handed beta-helix, Pectin lyase-like"/>
    <property type="match status" value="1"/>
</dbReference>
<dbReference type="InterPro" id="IPR006626">
    <property type="entry name" value="PbH1"/>
</dbReference>
<gene>
    <name evidence="4" type="ORF">IDH45_31455</name>
</gene>
<dbReference type="Pfam" id="PF13229">
    <property type="entry name" value="Beta_helix"/>
    <property type="match status" value="1"/>
</dbReference>
<accession>A0A927CH46</accession>
<keyword evidence="5" id="KW-1185">Reference proteome</keyword>
<evidence type="ECO:0000313" key="4">
    <source>
        <dbReference type="EMBL" id="MBD2866497.1"/>
    </source>
</evidence>
<dbReference type="RefSeq" id="WP_190932114.1">
    <property type="nucleotide sequence ID" value="NZ_JACXJA010000060.1"/>
</dbReference>
<reference evidence="4" key="1">
    <citation type="submission" date="2020-09" db="EMBL/GenBank/DDBJ databases">
        <title>A novel bacterium of genus Paenibacillus, isolated from South China Sea.</title>
        <authorList>
            <person name="Huang H."/>
            <person name="Mo K."/>
            <person name="Hu Y."/>
        </authorList>
    </citation>
    <scope>NUCLEOTIDE SEQUENCE</scope>
    <source>
        <strain evidence="4">IB182363</strain>
    </source>
</reference>
<dbReference type="Proteomes" id="UP000639396">
    <property type="component" value="Unassembled WGS sequence"/>
</dbReference>
<evidence type="ECO:0000259" key="2">
    <source>
        <dbReference type="Pfam" id="PF12708"/>
    </source>
</evidence>
<dbReference type="EMBL" id="JACXJA010000060">
    <property type="protein sequence ID" value="MBD2866497.1"/>
    <property type="molecule type" value="Genomic_DNA"/>
</dbReference>
<protein>
    <submittedName>
        <fullName evidence="4">Right-handed parallel beta-helix repeat-containing protein</fullName>
    </submittedName>
</protein>
<dbReference type="InterPro" id="IPR006311">
    <property type="entry name" value="TAT_signal"/>
</dbReference>
<organism evidence="4 5">
    <name type="scientific">Paenibacillus oceani</name>
    <dbReference type="NCBI Taxonomy" id="2772510"/>
    <lineage>
        <taxon>Bacteria</taxon>
        <taxon>Bacillati</taxon>
        <taxon>Bacillota</taxon>
        <taxon>Bacilli</taxon>
        <taxon>Bacillales</taxon>
        <taxon>Paenibacillaceae</taxon>
        <taxon>Paenibacillus</taxon>
    </lineage>
</organism>
<feature type="transmembrane region" description="Helical" evidence="1">
    <location>
        <begin position="25"/>
        <end position="43"/>
    </location>
</feature>
<dbReference type="PROSITE" id="PS51318">
    <property type="entry name" value="TAT"/>
    <property type="match status" value="1"/>
</dbReference>
<dbReference type="AlphaFoldDB" id="A0A927CH46"/>
<dbReference type="InterPro" id="IPR012334">
    <property type="entry name" value="Pectin_lyas_fold"/>
</dbReference>
<evidence type="ECO:0000313" key="5">
    <source>
        <dbReference type="Proteomes" id="UP000639396"/>
    </source>
</evidence>
<feature type="domain" description="Right handed beta helix" evidence="3">
    <location>
        <begin position="202"/>
        <end position="348"/>
    </location>
</feature>
<keyword evidence="1" id="KW-1133">Transmembrane helix</keyword>
<dbReference type="InterPro" id="IPR024535">
    <property type="entry name" value="RHGA/B-epi-like_pectate_lyase"/>
</dbReference>
<proteinExistence type="predicted"/>
<dbReference type="InterPro" id="IPR039448">
    <property type="entry name" value="Beta_helix"/>
</dbReference>